<dbReference type="Gene3D" id="2.170.260.10">
    <property type="entry name" value="paz domain"/>
    <property type="match status" value="1"/>
</dbReference>
<dbReference type="OrthoDB" id="445936at2759"/>
<dbReference type="InterPro" id="IPR036085">
    <property type="entry name" value="PAZ_dom_sf"/>
</dbReference>
<comment type="caution">
    <text evidence="2">The sequence shown here is derived from an EMBL/GenBank/DDBJ whole genome shotgun (WGS) entry which is preliminary data.</text>
</comment>
<dbReference type="GO" id="GO:0003723">
    <property type="term" value="F:RNA binding"/>
    <property type="evidence" value="ECO:0007669"/>
    <property type="project" value="InterPro"/>
</dbReference>
<evidence type="ECO:0000259" key="1">
    <source>
        <dbReference type="PROSITE" id="PS50821"/>
    </source>
</evidence>
<reference evidence="2 3" key="1">
    <citation type="journal article" date="2013" name="Curr. Biol.">
        <title>The Genome of the Foraminiferan Reticulomyxa filosa.</title>
        <authorList>
            <person name="Glockner G."/>
            <person name="Hulsmann N."/>
            <person name="Schleicher M."/>
            <person name="Noegel A.A."/>
            <person name="Eichinger L."/>
            <person name="Gallinger C."/>
            <person name="Pawlowski J."/>
            <person name="Sierra R."/>
            <person name="Euteneuer U."/>
            <person name="Pillet L."/>
            <person name="Moustafa A."/>
            <person name="Platzer M."/>
            <person name="Groth M."/>
            <person name="Szafranski K."/>
            <person name="Schliwa M."/>
        </authorList>
    </citation>
    <scope>NUCLEOTIDE SEQUENCE [LARGE SCALE GENOMIC DNA]</scope>
</reference>
<organism evidence="2 3">
    <name type="scientific">Reticulomyxa filosa</name>
    <dbReference type="NCBI Taxonomy" id="46433"/>
    <lineage>
        <taxon>Eukaryota</taxon>
        <taxon>Sar</taxon>
        <taxon>Rhizaria</taxon>
        <taxon>Retaria</taxon>
        <taxon>Foraminifera</taxon>
        <taxon>Monothalamids</taxon>
        <taxon>Reticulomyxidae</taxon>
        <taxon>Reticulomyxa</taxon>
    </lineage>
</organism>
<evidence type="ECO:0000313" key="2">
    <source>
        <dbReference type="EMBL" id="ETO16586.1"/>
    </source>
</evidence>
<protein>
    <submittedName>
        <fullName evidence="2">Piwi-like protein</fullName>
    </submittedName>
</protein>
<name>X6MSC6_RETFI</name>
<dbReference type="Pfam" id="PF02170">
    <property type="entry name" value="PAZ"/>
    <property type="match status" value="1"/>
</dbReference>
<dbReference type="Proteomes" id="UP000023152">
    <property type="component" value="Unassembled WGS sequence"/>
</dbReference>
<dbReference type="PROSITE" id="PS50821">
    <property type="entry name" value="PAZ"/>
    <property type="match status" value="1"/>
</dbReference>
<sequence length="401" mass="47645">MFFTRFNKELEKYFEYWSFENTSVLAKKRNEAFNDDYLVLKKDLTEVSVELEGQCEREKKRKGLEVVREFKSNEKNKDPKTLQAMSQMLHIMLREVMKQMGYVNAGYNLFFEHKIEPKKIPVDEERHYHQQHQQQTIGIWPGYNLSFVETKRGLQLCILLQHRVVSPYTVFEIMQSVCLFVYEFDQQECNKELKTTNKKMPNRGVITLYNYRTYRAIEFDWEKSVASKMSENESKSFEEYYREKQYVRNDQHLSKVKGLLKCQGNKKYEKSKLDEDVYLLPELCYFTGFSFDQSKDHQFMKAMQQAMAPSFEASLPCLKKFTQRLNTEFKKKNIDIIIKGAPIKVPKVVLSQPPITIQVGNQKKLWEQDIDAVDKIDPKYNFVPSSPVMKDLKDFNMLEIH</sequence>
<feature type="domain" description="PAZ" evidence="1">
    <location>
        <begin position="176"/>
        <end position="288"/>
    </location>
</feature>
<dbReference type="SUPFAM" id="SSF101690">
    <property type="entry name" value="PAZ domain"/>
    <property type="match status" value="1"/>
</dbReference>
<proteinExistence type="predicted"/>
<dbReference type="SMART" id="SM00949">
    <property type="entry name" value="PAZ"/>
    <property type="match status" value="1"/>
</dbReference>
<dbReference type="EMBL" id="ASPP01018067">
    <property type="protein sequence ID" value="ETO16586.1"/>
    <property type="molecule type" value="Genomic_DNA"/>
</dbReference>
<evidence type="ECO:0000313" key="3">
    <source>
        <dbReference type="Proteomes" id="UP000023152"/>
    </source>
</evidence>
<accession>X6MSC6</accession>
<keyword evidence="3" id="KW-1185">Reference proteome</keyword>
<dbReference type="AlphaFoldDB" id="X6MSC6"/>
<gene>
    <name evidence="2" type="ORF">RFI_20753</name>
</gene>
<dbReference type="InterPro" id="IPR003100">
    <property type="entry name" value="PAZ_dom"/>
</dbReference>